<dbReference type="InterPro" id="IPR038186">
    <property type="entry name" value="CHAD_dom_sf"/>
</dbReference>
<dbReference type="PANTHER" id="PTHR39339">
    <property type="entry name" value="SLR1444 PROTEIN"/>
    <property type="match status" value="1"/>
</dbReference>
<name>A0A7C5PPG6_9BACT</name>
<evidence type="ECO:0000313" key="2">
    <source>
        <dbReference type="EMBL" id="HHI65014.1"/>
    </source>
</evidence>
<comment type="caution">
    <text evidence="2">The sequence shown here is derived from an EMBL/GenBank/DDBJ whole genome shotgun (WGS) entry which is preliminary data.</text>
</comment>
<dbReference type="PANTHER" id="PTHR39339:SF1">
    <property type="entry name" value="CHAD DOMAIN-CONTAINING PROTEIN"/>
    <property type="match status" value="1"/>
</dbReference>
<protein>
    <submittedName>
        <fullName evidence="2">CHAD domain-containing protein</fullName>
    </submittedName>
</protein>
<dbReference type="InterPro" id="IPR007899">
    <property type="entry name" value="CHAD_dom"/>
</dbReference>
<organism evidence="2">
    <name type="scientific">Thermodesulfobium narugense</name>
    <dbReference type="NCBI Taxonomy" id="184064"/>
    <lineage>
        <taxon>Bacteria</taxon>
        <taxon>Pseudomonadati</taxon>
        <taxon>Thermodesulfobiota</taxon>
        <taxon>Thermodesulfobiia</taxon>
        <taxon>Thermodesulfobiales</taxon>
        <taxon>Thermodesulfobiaceae</taxon>
        <taxon>Thermodesulfobium</taxon>
    </lineage>
</organism>
<dbReference type="Pfam" id="PF05235">
    <property type="entry name" value="CHAD"/>
    <property type="match status" value="1"/>
</dbReference>
<feature type="domain" description="CHAD" evidence="1">
    <location>
        <begin position="8"/>
        <end position="91"/>
    </location>
</feature>
<proteinExistence type="predicted"/>
<evidence type="ECO:0000259" key="1">
    <source>
        <dbReference type="Pfam" id="PF05235"/>
    </source>
</evidence>
<gene>
    <name evidence="2" type="ORF">ENL70_00510</name>
</gene>
<reference evidence="2" key="1">
    <citation type="journal article" date="2020" name="mSystems">
        <title>Genome- and Community-Level Interaction Insights into Carbon Utilization and Element Cycling Functions of Hydrothermarchaeota in Hydrothermal Sediment.</title>
        <authorList>
            <person name="Zhou Z."/>
            <person name="Liu Y."/>
            <person name="Xu W."/>
            <person name="Pan J."/>
            <person name="Luo Z.H."/>
            <person name="Li M."/>
        </authorList>
    </citation>
    <scope>NUCLEOTIDE SEQUENCE [LARGE SCALE GENOMIC DNA]</scope>
    <source>
        <strain evidence="2">SpSt-1019</strain>
    </source>
</reference>
<dbReference type="AlphaFoldDB" id="A0A7C5PPG6"/>
<dbReference type="EMBL" id="DRUY01000022">
    <property type="protein sequence ID" value="HHI65014.1"/>
    <property type="molecule type" value="Genomic_DNA"/>
</dbReference>
<sequence length="142" mass="16893">MVDDSVNLKLKKFVKERLNDWIRRALKRLKKTDFNNEEDLHKLRITAKNLRYSLETFSFVLKPSTKEMISRLKKIQDILGYIHDTQTFSAYLDNLILSSSDPEIHKESGWLLGYRLHSDQGLKSDLEKQWKKFKDQAKSFME</sequence>
<dbReference type="Gene3D" id="1.40.20.10">
    <property type="entry name" value="CHAD domain"/>
    <property type="match status" value="1"/>
</dbReference>
<accession>A0A7C5PPG6</accession>